<keyword evidence="2" id="KW-1185">Reference proteome</keyword>
<accession>A0A428RF24</accession>
<proteinExistence type="predicted"/>
<evidence type="ECO:0000313" key="2">
    <source>
        <dbReference type="Proteomes" id="UP000287144"/>
    </source>
</evidence>
<name>A0A428RF24_9HYPO</name>
<comment type="caution">
    <text evidence="1">The sequence shown here is derived from an EMBL/GenBank/DDBJ whole genome shotgun (WGS) entry which is preliminary data.</text>
</comment>
<protein>
    <submittedName>
        <fullName evidence="1">Uncharacterized protein</fullName>
    </submittedName>
</protein>
<organism evidence="1 2">
    <name type="scientific">Fusarium oligoseptatum</name>
    <dbReference type="NCBI Taxonomy" id="2604345"/>
    <lineage>
        <taxon>Eukaryota</taxon>
        <taxon>Fungi</taxon>
        <taxon>Dikarya</taxon>
        <taxon>Ascomycota</taxon>
        <taxon>Pezizomycotina</taxon>
        <taxon>Sordariomycetes</taxon>
        <taxon>Hypocreomycetidae</taxon>
        <taxon>Hypocreales</taxon>
        <taxon>Nectriaceae</taxon>
        <taxon>Fusarium</taxon>
        <taxon>Fusarium solani species complex</taxon>
    </lineage>
</organism>
<evidence type="ECO:0000313" key="1">
    <source>
        <dbReference type="EMBL" id="RSL76115.1"/>
    </source>
</evidence>
<dbReference type="Proteomes" id="UP000287144">
    <property type="component" value="Unassembled WGS sequence"/>
</dbReference>
<sequence>MSFLQNVADAPRPPHWTSAGMALLLGGSAWSKKKLDHLDMANSSQSEDSTALPRST</sequence>
<reference evidence="1 2" key="1">
    <citation type="submission" date="2017-06" db="EMBL/GenBank/DDBJ databases">
        <title>Comparative genomic analysis of Ambrosia Fusariam Clade fungi.</title>
        <authorList>
            <person name="Stajich J.E."/>
            <person name="Carrillo J."/>
            <person name="Kijimoto T."/>
            <person name="Eskalen A."/>
            <person name="O'Donnell K."/>
            <person name="Kasson M."/>
        </authorList>
    </citation>
    <scope>NUCLEOTIDE SEQUENCE [LARGE SCALE GENOMIC DNA]</scope>
    <source>
        <strain evidence="1 2">NRRL62579</strain>
    </source>
</reference>
<feature type="non-terminal residue" evidence="1">
    <location>
        <position position="56"/>
    </location>
</feature>
<dbReference type="AlphaFoldDB" id="A0A428RF24"/>
<gene>
    <name evidence="1" type="ORF">CEP52_017804</name>
</gene>
<dbReference type="EMBL" id="NKCK01000963">
    <property type="protein sequence ID" value="RSL76115.1"/>
    <property type="molecule type" value="Genomic_DNA"/>
</dbReference>